<comment type="caution">
    <text evidence="1">The sequence shown here is derived from an EMBL/GenBank/DDBJ whole genome shotgun (WGS) entry which is preliminary data.</text>
</comment>
<evidence type="ECO:0000313" key="2">
    <source>
        <dbReference type="Proteomes" id="UP001153269"/>
    </source>
</evidence>
<gene>
    <name evidence="1" type="ORF">PLEPLA_LOCUS36316</name>
</gene>
<protein>
    <submittedName>
        <fullName evidence="1">Uncharacterized protein</fullName>
    </submittedName>
</protein>
<dbReference type="Proteomes" id="UP001153269">
    <property type="component" value="Unassembled WGS sequence"/>
</dbReference>
<sequence>MDFPRVTSISSSTHTNAAPCHFLMRFYFQSETRPDPSFRRNVSSISGTHCTTAKAVLLLRAAGFHTCSPVALNNNNRRRNVRKPYPPEDGVTRLCNLRIRGGSSSWRVLPPHDGGQFHSQSAARCWKDELMEGEENVSTLRSLMHFTQEAGRSLGSVLRRDSIGRISSDPAALL</sequence>
<proteinExistence type="predicted"/>
<keyword evidence="2" id="KW-1185">Reference proteome</keyword>
<organism evidence="1 2">
    <name type="scientific">Pleuronectes platessa</name>
    <name type="common">European plaice</name>
    <dbReference type="NCBI Taxonomy" id="8262"/>
    <lineage>
        <taxon>Eukaryota</taxon>
        <taxon>Metazoa</taxon>
        <taxon>Chordata</taxon>
        <taxon>Craniata</taxon>
        <taxon>Vertebrata</taxon>
        <taxon>Euteleostomi</taxon>
        <taxon>Actinopterygii</taxon>
        <taxon>Neopterygii</taxon>
        <taxon>Teleostei</taxon>
        <taxon>Neoteleostei</taxon>
        <taxon>Acanthomorphata</taxon>
        <taxon>Carangaria</taxon>
        <taxon>Pleuronectiformes</taxon>
        <taxon>Pleuronectoidei</taxon>
        <taxon>Pleuronectidae</taxon>
        <taxon>Pleuronectes</taxon>
    </lineage>
</organism>
<dbReference type="EMBL" id="CADEAL010003985">
    <property type="protein sequence ID" value="CAB1448666.1"/>
    <property type="molecule type" value="Genomic_DNA"/>
</dbReference>
<accession>A0A9N7VF31</accession>
<reference evidence="1" key="1">
    <citation type="submission" date="2020-03" db="EMBL/GenBank/DDBJ databases">
        <authorList>
            <person name="Weist P."/>
        </authorList>
    </citation>
    <scope>NUCLEOTIDE SEQUENCE</scope>
</reference>
<name>A0A9N7VF31_PLEPL</name>
<dbReference type="AlphaFoldDB" id="A0A9N7VF31"/>
<evidence type="ECO:0000313" key="1">
    <source>
        <dbReference type="EMBL" id="CAB1448666.1"/>
    </source>
</evidence>